<keyword evidence="2" id="KW-0804">Transcription</keyword>
<dbReference type="InterPro" id="IPR015943">
    <property type="entry name" value="WD40/YVTN_repeat-like_dom_sf"/>
</dbReference>
<organism evidence="5 6">
    <name type="scientific">Aspergillus awamori</name>
    <name type="common">Black koji mold</name>
    <dbReference type="NCBI Taxonomy" id="105351"/>
    <lineage>
        <taxon>Eukaryota</taxon>
        <taxon>Fungi</taxon>
        <taxon>Dikarya</taxon>
        <taxon>Ascomycota</taxon>
        <taxon>Pezizomycotina</taxon>
        <taxon>Eurotiomycetes</taxon>
        <taxon>Eurotiomycetidae</taxon>
        <taxon>Eurotiales</taxon>
        <taxon>Aspergillaceae</taxon>
        <taxon>Aspergillus</taxon>
    </lineage>
</organism>
<name>A0A401L0U8_ASPAW</name>
<dbReference type="InterPro" id="IPR052416">
    <property type="entry name" value="GTF3C_component"/>
</dbReference>
<dbReference type="Gene3D" id="2.130.10.10">
    <property type="entry name" value="YVTN repeat-like/Quinoprotein amine dehydrogenase"/>
    <property type="match status" value="1"/>
</dbReference>
<evidence type="ECO:0000256" key="3">
    <source>
        <dbReference type="ARBA" id="ARBA00023242"/>
    </source>
</evidence>
<comment type="caution">
    <text evidence="5">The sequence shown here is derived from an EMBL/GenBank/DDBJ whole genome shotgun (WGS) entry which is preliminary data.</text>
</comment>
<protein>
    <submittedName>
        <fullName evidence="5">Transcription factor tau subunit sfc6</fullName>
    </submittedName>
</protein>
<keyword evidence="6" id="KW-1185">Reference proteome</keyword>
<comment type="subcellular location">
    <subcellularLocation>
        <location evidence="1">Nucleus</location>
    </subcellularLocation>
</comment>
<reference evidence="5 6" key="1">
    <citation type="submission" date="2016-09" db="EMBL/GenBank/DDBJ databases">
        <title>Aspergillus awamori IFM 58123T.</title>
        <authorList>
            <person name="Kusuya Y."/>
            <person name="Shimizu M."/>
            <person name="Takahashi H."/>
            <person name="Yaguchi T."/>
        </authorList>
    </citation>
    <scope>NUCLEOTIDE SEQUENCE [LARGE SCALE GENOMIC DNA]</scope>
    <source>
        <strain evidence="5 6">IFM 58123</strain>
    </source>
</reference>
<evidence type="ECO:0000313" key="5">
    <source>
        <dbReference type="EMBL" id="GCB25111.1"/>
    </source>
</evidence>
<feature type="region of interest" description="Disordered" evidence="4">
    <location>
        <begin position="1"/>
        <end position="153"/>
    </location>
</feature>
<dbReference type="GO" id="GO:0005634">
    <property type="term" value="C:nucleus"/>
    <property type="evidence" value="ECO:0007669"/>
    <property type="project" value="UniProtKB-SubCell"/>
</dbReference>
<feature type="region of interest" description="Disordered" evidence="4">
    <location>
        <begin position="296"/>
        <end position="325"/>
    </location>
</feature>
<evidence type="ECO:0000256" key="4">
    <source>
        <dbReference type="SAM" id="MobiDB-lite"/>
    </source>
</evidence>
<evidence type="ECO:0000256" key="2">
    <source>
        <dbReference type="ARBA" id="ARBA00023163"/>
    </source>
</evidence>
<feature type="compositionally biased region" description="Low complexity" evidence="4">
    <location>
        <begin position="119"/>
        <end position="129"/>
    </location>
</feature>
<dbReference type="InterPro" id="IPR036322">
    <property type="entry name" value="WD40_repeat_dom_sf"/>
</dbReference>
<keyword evidence="3" id="KW-0539">Nucleus</keyword>
<gene>
    <name evidence="5" type="ORF">AAWM_07996</name>
</gene>
<feature type="compositionally biased region" description="Low complexity" evidence="4">
    <location>
        <begin position="299"/>
        <end position="311"/>
    </location>
</feature>
<sequence>MPRPRRSNRASSARTKYIHDPFEAAGFSDEGEGPATSETPQRRKGKGKAKQAVADEGSSDEDFAMDDANGDDEDDDDDEYNDNDVEMVLENEDEDAEEDDDASASDVDTGSRRQRKKPAAAATPKPSSSVKRRRPDGSLAVPGEETHSRGSWNPLEHVGKAVHLRVTFGTDERDILSIISARDRWYKGVDSTFPTRESLNESHDMPDYGYGNSFGLEAEDMKRESSRAWDWYYSKDVGAHFRKRQRIQKIKENEARSVYFPSSRGPHTVLAGPVDEQKVFSLAQHDVLDFGEAWEDDASTSQKQGKQAGKQAKTKQPERKRRKREGWLLNLGNKVQCLAWVPNQTGLTQYLSVVAPILPDQKEQYPDPYKDQAAPAFRPSAPYPSALQLWELKAEEAASLTKTIDMTSKPRLRLALCTDWGDLRRMAWCPMPRDPRNEDDKDAQKSVGLLAGVWGDGRVRVIDVKLSRDPNQTEYCTSKYQNKAKSHTNSSDKLQSPVFEAKPHSTVCTSVTWLSPSDIAVGCANGFVAIWSIVSSPSSPSNPIPYFYQQLHSTWILNLASAYPTHPYLISTTSMDGESRLTSIIDPQKDSVNANRMRVGTAHLTYSPLLHSFVSGDENDFLRLLAIRRFFTSTAVARLPSMISALGPCSFWHPSLLVGCTGGTVQATNPLRRMMHAKEKQWQQTWFQHEWVRGSGTGTGTSRFHDGYRAEHTSLLRNLVGDPRLINGTAVITVFDEETHVTALSWNPNRVCAGWAAAGMGCGLVRVEDLALS</sequence>
<dbReference type="GO" id="GO:0006383">
    <property type="term" value="P:transcription by RNA polymerase III"/>
    <property type="evidence" value="ECO:0007669"/>
    <property type="project" value="TreeGrafter"/>
</dbReference>
<dbReference type="STRING" id="105351.A0A401L0U8"/>
<dbReference type="SUPFAM" id="SSF50978">
    <property type="entry name" value="WD40 repeat-like"/>
    <property type="match status" value="1"/>
</dbReference>
<dbReference type="GO" id="GO:0000127">
    <property type="term" value="C:transcription factor TFIIIC complex"/>
    <property type="evidence" value="ECO:0007669"/>
    <property type="project" value="TreeGrafter"/>
</dbReference>
<accession>A0A401L0U8</accession>
<dbReference type="Proteomes" id="UP000286921">
    <property type="component" value="Unassembled WGS sequence"/>
</dbReference>
<dbReference type="AlphaFoldDB" id="A0A401L0U8"/>
<dbReference type="PANTHER" id="PTHR15052">
    <property type="entry name" value="RNA POLYMERASE III TRANSCRIPTION INITIATION FACTOR COMPLEX SUBUNIT"/>
    <property type="match status" value="1"/>
</dbReference>
<evidence type="ECO:0000313" key="6">
    <source>
        <dbReference type="Proteomes" id="UP000286921"/>
    </source>
</evidence>
<proteinExistence type="predicted"/>
<feature type="compositionally biased region" description="Acidic residues" evidence="4">
    <location>
        <begin position="57"/>
        <end position="103"/>
    </location>
</feature>
<evidence type="ECO:0000256" key="1">
    <source>
        <dbReference type="ARBA" id="ARBA00004123"/>
    </source>
</evidence>
<dbReference type="EMBL" id="BDHI01000021">
    <property type="protein sequence ID" value="GCB25111.1"/>
    <property type="molecule type" value="Genomic_DNA"/>
</dbReference>
<dbReference type="PANTHER" id="PTHR15052:SF2">
    <property type="entry name" value="GENERAL TRANSCRIPTION FACTOR 3C POLYPEPTIDE 2"/>
    <property type="match status" value="1"/>
</dbReference>